<evidence type="ECO:0000313" key="2">
    <source>
        <dbReference type="EMBL" id="CAB4889766.1"/>
    </source>
</evidence>
<protein>
    <submittedName>
        <fullName evidence="2">Unannotated protein</fullName>
    </submittedName>
</protein>
<name>A0A6J7F2M3_9ZZZZ</name>
<organism evidence="2">
    <name type="scientific">freshwater metagenome</name>
    <dbReference type="NCBI Taxonomy" id="449393"/>
    <lineage>
        <taxon>unclassified sequences</taxon>
        <taxon>metagenomes</taxon>
        <taxon>ecological metagenomes</taxon>
    </lineage>
</organism>
<proteinExistence type="predicted"/>
<feature type="region of interest" description="Disordered" evidence="1">
    <location>
        <begin position="116"/>
        <end position="151"/>
    </location>
</feature>
<gene>
    <name evidence="2" type="ORF">UFOPK3376_02728</name>
</gene>
<accession>A0A6J7F2M3</accession>
<dbReference type="AlphaFoldDB" id="A0A6J7F2M3"/>
<dbReference type="EMBL" id="CAFBLP010000099">
    <property type="protein sequence ID" value="CAB4889766.1"/>
    <property type="molecule type" value="Genomic_DNA"/>
</dbReference>
<evidence type="ECO:0000256" key="1">
    <source>
        <dbReference type="SAM" id="MobiDB-lite"/>
    </source>
</evidence>
<sequence length="151" mass="15796">MVRITSPAKTAATNGISEHKGPVTLGTPCFNINSTCCSVSGTTKSSVSNSVAYVGSTTDNYSLGAALSDANIQNIVSDAMTSNRLSKDTNGVYFVLTSGFLTQYCGWHAHGTIGAQPSSSPSLVTRPATTAPVPHKPCRRTATGLRTRWRA</sequence>
<reference evidence="2" key="1">
    <citation type="submission" date="2020-05" db="EMBL/GenBank/DDBJ databases">
        <authorList>
            <person name="Chiriac C."/>
            <person name="Salcher M."/>
            <person name="Ghai R."/>
            <person name="Kavagutti S V."/>
        </authorList>
    </citation>
    <scope>NUCLEOTIDE SEQUENCE</scope>
</reference>